<dbReference type="EMBL" id="CP046051">
    <property type="protein sequence ID" value="QKN24235.1"/>
    <property type="molecule type" value="Genomic_DNA"/>
</dbReference>
<dbReference type="AlphaFoldDB" id="A0A859DRZ4"/>
<sequence length="179" mass="20188">MGGDYVIPDFIQSELVGPYGYDVLNKLGKIEAYYDTYQNGADFTVDSSADYTPAKLRSHQIKQLIRRETQFMFGKFPDFLVSCPDEAKVDGNKPNEAAMQTYINAVMKSNRMPVKLVQGAHDCCIGGRVALKVSVSEEKLSIMFVPADGFVYETAMDDVDTLERIVFFYTMVDDEDRSR</sequence>
<reference evidence="2" key="3">
    <citation type="journal article" date="2022" name="Int. J. Syst. Evol. Microbiol.">
        <title>Caproicibacterium lactatifermentans sp. nov., isolated from pit clay used for the production of Chinese strong aroma-type liquor.</title>
        <authorList>
            <person name="Wang H."/>
            <person name="Gu Y."/>
            <person name="Zhao D."/>
            <person name="Qiao Z."/>
            <person name="Zheng J."/>
            <person name="Gao J."/>
            <person name="Ren C."/>
            <person name="Xu Y."/>
        </authorList>
    </citation>
    <scope>NUCLEOTIDE SEQUENCE</scope>
    <source>
        <strain evidence="2">JNU-WLY1368</strain>
    </source>
</reference>
<evidence type="ECO:0000313" key="4">
    <source>
        <dbReference type="Proteomes" id="UP000509623"/>
    </source>
</evidence>
<evidence type="ECO:0000313" key="3">
    <source>
        <dbReference type="Proteomes" id="UP000501316"/>
    </source>
</evidence>
<evidence type="ECO:0000313" key="2">
    <source>
        <dbReference type="EMBL" id="QKO30693.1"/>
    </source>
</evidence>
<reference evidence="2" key="2">
    <citation type="journal article" date="2021" name="Appl. Environ. Microbiol.">
        <title>Adaptability of a Caproate-Producing Bacterium Contributes to Its Dominance in an Anaerobic Fermentation System.</title>
        <authorList>
            <person name="Wang H."/>
            <person name="Gu Y."/>
            <person name="Zhou W."/>
            <person name="Zhao D."/>
            <person name="Qiao Z."/>
            <person name="Zheng J."/>
            <person name="Gao J."/>
            <person name="Chen X."/>
            <person name="Ren C."/>
            <person name="Xu Y."/>
        </authorList>
    </citation>
    <scope>NUCLEOTIDE SEQUENCE</scope>
    <source>
        <strain evidence="2">JNU-WLY1368</strain>
    </source>
</reference>
<evidence type="ECO:0000313" key="1">
    <source>
        <dbReference type="EMBL" id="QKN24235.1"/>
    </source>
</evidence>
<protein>
    <submittedName>
        <fullName evidence="1">Phage portal protein</fullName>
    </submittedName>
</protein>
<dbReference type="KEGG" id="clf:GJQ69_06895"/>
<name>A0A859DRZ4_9FIRM</name>
<reference evidence="3 4" key="1">
    <citation type="submission" date="2019-11" db="EMBL/GenBank/DDBJ databases">
        <authorList>
            <person name="Ren C."/>
            <person name="Wang H."/>
            <person name="Xu Y."/>
        </authorList>
    </citation>
    <scope>NUCLEOTIDE SEQUENCE [LARGE SCALE GENOMIC DNA]</scope>
    <source>
        <strain evidence="4">JNU-WLY1368</strain>
        <strain evidence="1 3">LBM 19010</strain>
    </source>
</reference>
<dbReference type="Proteomes" id="UP000501316">
    <property type="component" value="Chromosome"/>
</dbReference>
<gene>
    <name evidence="1" type="ORF">GJQ69_06895</name>
    <name evidence="2" type="ORF">GKP14_06620</name>
</gene>
<keyword evidence="4" id="KW-1185">Reference proteome</keyword>
<organism evidence="1 3">
    <name type="scientific">Caproicibacterium lactatifermentans</name>
    <dbReference type="NCBI Taxonomy" id="2666138"/>
    <lineage>
        <taxon>Bacteria</taxon>
        <taxon>Bacillati</taxon>
        <taxon>Bacillota</taxon>
        <taxon>Clostridia</taxon>
        <taxon>Eubacteriales</taxon>
        <taxon>Oscillospiraceae</taxon>
        <taxon>Caproicibacterium</taxon>
    </lineage>
</organism>
<dbReference type="EMBL" id="CP046161">
    <property type="protein sequence ID" value="QKO30693.1"/>
    <property type="molecule type" value="Genomic_DNA"/>
</dbReference>
<accession>A0A859DRZ4</accession>
<dbReference type="Proteomes" id="UP000509623">
    <property type="component" value="Chromosome"/>
</dbReference>
<proteinExistence type="predicted"/>